<keyword evidence="2" id="KW-1185">Reference proteome</keyword>
<sequence>MHRINMVRGFRSDPHGRTMCFAMRRCRMARYLIRERPSCSSADYVVEEMVTKLKTLGIAQKNESRKTRIHDYGSGLYVWSSPGKCAPYAVPKKVKKPEENTDGLYSLLSGVRFGAHLDVANLRLQLIEDPLKTAIPHRRRYLRFGSYFCAKHDER</sequence>
<comment type="caution">
    <text evidence="1">The sequence shown here is derived from an EMBL/GenBank/DDBJ whole genome shotgun (WGS) entry which is preliminary data.</text>
</comment>
<name>A0AA36DTX4_CYLNA</name>
<evidence type="ECO:0000313" key="2">
    <source>
        <dbReference type="Proteomes" id="UP001176961"/>
    </source>
</evidence>
<dbReference type="EMBL" id="CATQJL010000112">
    <property type="protein sequence ID" value="CAJ0592701.1"/>
    <property type="molecule type" value="Genomic_DNA"/>
</dbReference>
<gene>
    <name evidence="1" type="ORF">CYNAS_LOCUS4684</name>
</gene>
<evidence type="ECO:0000313" key="1">
    <source>
        <dbReference type="EMBL" id="CAJ0592701.1"/>
    </source>
</evidence>
<accession>A0AA36DTX4</accession>
<reference evidence="1" key="1">
    <citation type="submission" date="2023-07" db="EMBL/GenBank/DDBJ databases">
        <authorList>
            <consortium name="CYATHOMIX"/>
        </authorList>
    </citation>
    <scope>NUCLEOTIDE SEQUENCE</scope>
    <source>
        <strain evidence="1">N/A</strain>
    </source>
</reference>
<protein>
    <submittedName>
        <fullName evidence="1">Uncharacterized protein</fullName>
    </submittedName>
</protein>
<proteinExistence type="predicted"/>
<dbReference type="Proteomes" id="UP001176961">
    <property type="component" value="Unassembled WGS sequence"/>
</dbReference>
<dbReference type="AlphaFoldDB" id="A0AA36DTX4"/>
<organism evidence="1 2">
    <name type="scientific">Cylicocyclus nassatus</name>
    <name type="common">Nematode worm</name>
    <dbReference type="NCBI Taxonomy" id="53992"/>
    <lineage>
        <taxon>Eukaryota</taxon>
        <taxon>Metazoa</taxon>
        <taxon>Ecdysozoa</taxon>
        <taxon>Nematoda</taxon>
        <taxon>Chromadorea</taxon>
        <taxon>Rhabditida</taxon>
        <taxon>Rhabditina</taxon>
        <taxon>Rhabditomorpha</taxon>
        <taxon>Strongyloidea</taxon>
        <taxon>Strongylidae</taxon>
        <taxon>Cylicocyclus</taxon>
    </lineage>
</organism>